<protein>
    <submittedName>
        <fullName evidence="1">Uncharacterized protein</fullName>
    </submittedName>
</protein>
<name>A0A6A5UB67_9PLEO</name>
<reference evidence="1" key="1">
    <citation type="journal article" date="2020" name="Stud. Mycol.">
        <title>101 Dothideomycetes genomes: a test case for predicting lifestyles and emergence of pathogens.</title>
        <authorList>
            <person name="Haridas S."/>
            <person name="Albert R."/>
            <person name="Binder M."/>
            <person name="Bloem J."/>
            <person name="Labutti K."/>
            <person name="Salamov A."/>
            <person name="Andreopoulos B."/>
            <person name="Baker S."/>
            <person name="Barry K."/>
            <person name="Bills G."/>
            <person name="Bluhm B."/>
            <person name="Cannon C."/>
            <person name="Castanera R."/>
            <person name="Culley D."/>
            <person name="Daum C."/>
            <person name="Ezra D."/>
            <person name="Gonzalez J."/>
            <person name="Henrissat B."/>
            <person name="Kuo A."/>
            <person name="Liang C."/>
            <person name="Lipzen A."/>
            <person name="Lutzoni F."/>
            <person name="Magnuson J."/>
            <person name="Mondo S."/>
            <person name="Nolan M."/>
            <person name="Ohm R."/>
            <person name="Pangilinan J."/>
            <person name="Park H.-J."/>
            <person name="Ramirez L."/>
            <person name="Alfaro M."/>
            <person name="Sun H."/>
            <person name="Tritt A."/>
            <person name="Yoshinaga Y."/>
            <person name="Zwiers L.-H."/>
            <person name="Turgeon B."/>
            <person name="Goodwin S."/>
            <person name="Spatafora J."/>
            <person name="Crous P."/>
            <person name="Grigoriev I."/>
        </authorList>
    </citation>
    <scope>NUCLEOTIDE SEQUENCE</scope>
    <source>
        <strain evidence="1">CBS 675.92</strain>
    </source>
</reference>
<organism evidence="1 2">
    <name type="scientific">Byssothecium circinans</name>
    <dbReference type="NCBI Taxonomy" id="147558"/>
    <lineage>
        <taxon>Eukaryota</taxon>
        <taxon>Fungi</taxon>
        <taxon>Dikarya</taxon>
        <taxon>Ascomycota</taxon>
        <taxon>Pezizomycotina</taxon>
        <taxon>Dothideomycetes</taxon>
        <taxon>Pleosporomycetidae</taxon>
        <taxon>Pleosporales</taxon>
        <taxon>Massarineae</taxon>
        <taxon>Massarinaceae</taxon>
        <taxon>Byssothecium</taxon>
    </lineage>
</organism>
<keyword evidence="2" id="KW-1185">Reference proteome</keyword>
<evidence type="ECO:0000313" key="1">
    <source>
        <dbReference type="EMBL" id="KAF1958347.1"/>
    </source>
</evidence>
<evidence type="ECO:0000313" key="2">
    <source>
        <dbReference type="Proteomes" id="UP000800035"/>
    </source>
</evidence>
<dbReference type="EMBL" id="ML976987">
    <property type="protein sequence ID" value="KAF1958347.1"/>
    <property type="molecule type" value="Genomic_DNA"/>
</dbReference>
<dbReference type="Proteomes" id="UP000800035">
    <property type="component" value="Unassembled WGS sequence"/>
</dbReference>
<proteinExistence type="predicted"/>
<sequence length="222" mass="25917">MRPWRIKPKRKYLSNSTLLLLRHAYPTHQHSVGRDMHMSKGYRYRAFTHRPQAKPTTSPRRKLEVPLVPSPSMDWRMGVCETTPALHFAEKMPVLYLWGTNELMTWYTRRQSRGNEDAVRVCCCRVAIWGDEKMWGSVKFKKAVGSTRDGYGGTGEMGEVSERDLVVWVVCWLLVCWYAHDRVLEMDVRLRCRKGAEGKEETVVFVFFGMRGQLLWESTVVE</sequence>
<gene>
    <name evidence="1" type="ORF">CC80DRAFT_29157</name>
</gene>
<accession>A0A6A5UB67</accession>
<dbReference type="AlphaFoldDB" id="A0A6A5UB67"/>